<reference evidence="2" key="2">
    <citation type="submission" date="2020-08" db="EMBL/GenBank/DDBJ databases">
        <title>Plant Genome Project.</title>
        <authorList>
            <person name="Zhang R.-G."/>
        </authorList>
    </citation>
    <scope>NUCLEOTIDE SEQUENCE</scope>
    <source>
        <strain evidence="2">Huo1</strain>
        <tissue evidence="2">Leaf</tissue>
    </source>
</reference>
<sequence>MSDETAINIAQLVETAGDDDSPKLSVHQKISDLQSEKARITQQHEDYRKKIDELDKAVQKADELKRLSEDLNTRLGDLERDVADIDREIHLLLAHTRKLEEDEISLRCESDEEEEEIQSLKRDLEVVLESNKVLEKSRRGVEETAEQLKDKMSALEIGLADKEKVITEPEAKEMEVA</sequence>
<dbReference type="AlphaFoldDB" id="A0A8X8XWV6"/>
<organism evidence="2">
    <name type="scientific">Salvia splendens</name>
    <name type="common">Scarlet sage</name>
    <dbReference type="NCBI Taxonomy" id="180675"/>
    <lineage>
        <taxon>Eukaryota</taxon>
        <taxon>Viridiplantae</taxon>
        <taxon>Streptophyta</taxon>
        <taxon>Embryophyta</taxon>
        <taxon>Tracheophyta</taxon>
        <taxon>Spermatophyta</taxon>
        <taxon>Magnoliopsida</taxon>
        <taxon>eudicotyledons</taxon>
        <taxon>Gunneridae</taxon>
        <taxon>Pentapetalae</taxon>
        <taxon>asterids</taxon>
        <taxon>lamiids</taxon>
        <taxon>Lamiales</taxon>
        <taxon>Lamiaceae</taxon>
        <taxon>Nepetoideae</taxon>
        <taxon>Mentheae</taxon>
        <taxon>Salviinae</taxon>
        <taxon>Salvia</taxon>
        <taxon>Salvia subgen. Calosphace</taxon>
        <taxon>core Calosphace</taxon>
    </lineage>
</organism>
<evidence type="ECO:0000313" key="2">
    <source>
        <dbReference type="EMBL" id="KAG6419418.1"/>
    </source>
</evidence>
<accession>A0A8X8XWV6</accession>
<keyword evidence="3" id="KW-1185">Reference proteome</keyword>
<name>A0A8X8XWV6_SALSN</name>
<reference evidence="2" key="1">
    <citation type="submission" date="2018-01" db="EMBL/GenBank/DDBJ databases">
        <authorList>
            <person name="Mao J.F."/>
        </authorList>
    </citation>
    <scope>NUCLEOTIDE SEQUENCE</scope>
    <source>
        <strain evidence="2">Huo1</strain>
        <tissue evidence="2">Leaf</tissue>
    </source>
</reference>
<keyword evidence="1" id="KW-0175">Coiled coil</keyword>
<dbReference type="Proteomes" id="UP000298416">
    <property type="component" value="Unassembled WGS sequence"/>
</dbReference>
<evidence type="ECO:0000256" key="1">
    <source>
        <dbReference type="SAM" id="Coils"/>
    </source>
</evidence>
<proteinExistence type="predicted"/>
<gene>
    <name evidence="2" type="ORF">SASPL_121640</name>
</gene>
<protein>
    <submittedName>
        <fullName evidence="2">Uncharacterized protein</fullName>
    </submittedName>
</protein>
<dbReference type="EMBL" id="PNBA02000007">
    <property type="protein sequence ID" value="KAG6419418.1"/>
    <property type="molecule type" value="Genomic_DNA"/>
</dbReference>
<evidence type="ECO:0000313" key="3">
    <source>
        <dbReference type="Proteomes" id="UP000298416"/>
    </source>
</evidence>
<comment type="caution">
    <text evidence="2">The sequence shown here is derived from an EMBL/GenBank/DDBJ whole genome shotgun (WGS) entry which is preliminary data.</text>
</comment>
<feature type="coiled-coil region" evidence="1">
    <location>
        <begin position="30"/>
        <end position="165"/>
    </location>
</feature>